<gene>
    <name evidence="2" type="ORF">ACFOW1_10970</name>
</gene>
<keyword evidence="1" id="KW-0812">Transmembrane</keyword>
<evidence type="ECO:0000256" key="1">
    <source>
        <dbReference type="SAM" id="Phobius"/>
    </source>
</evidence>
<organism evidence="2 3">
    <name type="scientific">Parasediminibacterium paludis</name>
    <dbReference type="NCBI Taxonomy" id="908966"/>
    <lineage>
        <taxon>Bacteria</taxon>
        <taxon>Pseudomonadati</taxon>
        <taxon>Bacteroidota</taxon>
        <taxon>Chitinophagia</taxon>
        <taxon>Chitinophagales</taxon>
        <taxon>Chitinophagaceae</taxon>
        <taxon>Parasediminibacterium</taxon>
    </lineage>
</organism>
<proteinExistence type="predicted"/>
<name>A0ABV8PYA1_9BACT</name>
<dbReference type="RefSeq" id="WP_379014261.1">
    <property type="nucleotide sequence ID" value="NZ_JBHSDC010000022.1"/>
</dbReference>
<feature type="transmembrane region" description="Helical" evidence="1">
    <location>
        <begin position="100"/>
        <end position="126"/>
    </location>
</feature>
<keyword evidence="3" id="KW-1185">Reference proteome</keyword>
<feature type="transmembrane region" description="Helical" evidence="1">
    <location>
        <begin position="175"/>
        <end position="193"/>
    </location>
</feature>
<feature type="transmembrane region" description="Helical" evidence="1">
    <location>
        <begin position="199"/>
        <end position="216"/>
    </location>
</feature>
<accession>A0ABV8PYA1</accession>
<dbReference type="Proteomes" id="UP001595906">
    <property type="component" value="Unassembled WGS sequence"/>
</dbReference>
<sequence>MMNEETPMNEQESLRLITDMIAKAKASHFHEDGTSAILWGSVVGFCGLLHFAELYWKFSIGFDVWILTLVALIPQIFISIKESRNRVVRTDMQIAMDAVWTVYGISIFAMIAYINIIPFSSAHLFASDGITLFQKNAKGIIEPFKAFALSGSSLLIILYAFPTLVTGLARRFKPMIYGAMACYIFFFISLYTSTTYDNLLAGMAGIGNWLIPGLILRNRYKKGKNC</sequence>
<feature type="transmembrane region" description="Helical" evidence="1">
    <location>
        <begin position="62"/>
        <end position="80"/>
    </location>
</feature>
<keyword evidence="1" id="KW-1133">Transmembrane helix</keyword>
<reference evidence="3" key="1">
    <citation type="journal article" date="2019" name="Int. J. Syst. Evol. Microbiol.">
        <title>The Global Catalogue of Microorganisms (GCM) 10K type strain sequencing project: providing services to taxonomists for standard genome sequencing and annotation.</title>
        <authorList>
            <consortium name="The Broad Institute Genomics Platform"/>
            <consortium name="The Broad Institute Genome Sequencing Center for Infectious Disease"/>
            <person name="Wu L."/>
            <person name="Ma J."/>
        </authorList>
    </citation>
    <scope>NUCLEOTIDE SEQUENCE [LARGE SCALE GENOMIC DNA]</scope>
    <source>
        <strain evidence="3">CECT 8010</strain>
    </source>
</reference>
<evidence type="ECO:0000313" key="2">
    <source>
        <dbReference type="EMBL" id="MFC4232416.1"/>
    </source>
</evidence>
<comment type="caution">
    <text evidence="2">The sequence shown here is derived from an EMBL/GenBank/DDBJ whole genome shotgun (WGS) entry which is preliminary data.</text>
</comment>
<keyword evidence="1" id="KW-0472">Membrane</keyword>
<feature type="transmembrane region" description="Helical" evidence="1">
    <location>
        <begin position="146"/>
        <end position="168"/>
    </location>
</feature>
<protein>
    <submittedName>
        <fullName evidence="2">Uncharacterized protein</fullName>
    </submittedName>
</protein>
<evidence type="ECO:0000313" key="3">
    <source>
        <dbReference type="Proteomes" id="UP001595906"/>
    </source>
</evidence>
<feature type="transmembrane region" description="Helical" evidence="1">
    <location>
        <begin position="36"/>
        <end position="56"/>
    </location>
</feature>
<dbReference type="EMBL" id="JBHSDC010000022">
    <property type="protein sequence ID" value="MFC4232416.1"/>
    <property type="molecule type" value="Genomic_DNA"/>
</dbReference>